<feature type="transmembrane region" description="Helical" evidence="7">
    <location>
        <begin position="179"/>
        <end position="199"/>
    </location>
</feature>
<dbReference type="PROSITE" id="PS50928">
    <property type="entry name" value="ABC_TM1"/>
    <property type="match status" value="1"/>
</dbReference>
<dbReference type="Pfam" id="PF00528">
    <property type="entry name" value="BPD_transp_1"/>
    <property type="match status" value="1"/>
</dbReference>
<name>A0A1G9SYD9_9FIRM</name>
<evidence type="ECO:0000256" key="6">
    <source>
        <dbReference type="ARBA" id="ARBA00023136"/>
    </source>
</evidence>
<dbReference type="OrthoDB" id="9773221at2"/>
<evidence type="ECO:0000313" key="10">
    <source>
        <dbReference type="Proteomes" id="UP000199309"/>
    </source>
</evidence>
<dbReference type="GO" id="GO:0005886">
    <property type="term" value="C:plasma membrane"/>
    <property type="evidence" value="ECO:0007669"/>
    <property type="project" value="UniProtKB-SubCell"/>
</dbReference>
<organism evidence="9 10">
    <name type="scientific">Megasphaera paucivorans</name>
    <dbReference type="NCBI Taxonomy" id="349095"/>
    <lineage>
        <taxon>Bacteria</taxon>
        <taxon>Bacillati</taxon>
        <taxon>Bacillota</taxon>
        <taxon>Negativicutes</taxon>
        <taxon>Veillonellales</taxon>
        <taxon>Veillonellaceae</taxon>
        <taxon>Megasphaera</taxon>
    </lineage>
</organism>
<protein>
    <submittedName>
        <fullName evidence="9">Peptide/nickel transport system permease protein</fullName>
    </submittedName>
</protein>
<proteinExistence type="inferred from homology"/>
<dbReference type="InterPro" id="IPR000515">
    <property type="entry name" value="MetI-like"/>
</dbReference>
<dbReference type="InterPro" id="IPR035906">
    <property type="entry name" value="MetI-like_sf"/>
</dbReference>
<feature type="domain" description="ABC transmembrane type-1" evidence="8">
    <location>
        <begin position="95"/>
        <end position="302"/>
    </location>
</feature>
<evidence type="ECO:0000313" key="9">
    <source>
        <dbReference type="EMBL" id="SDM40434.1"/>
    </source>
</evidence>
<keyword evidence="10" id="KW-1185">Reference proteome</keyword>
<dbReference type="SUPFAM" id="SSF161098">
    <property type="entry name" value="MetI-like"/>
    <property type="match status" value="1"/>
</dbReference>
<reference evidence="9 10" key="1">
    <citation type="submission" date="2016-10" db="EMBL/GenBank/DDBJ databases">
        <authorList>
            <person name="de Groot N.N."/>
        </authorList>
    </citation>
    <scope>NUCLEOTIDE SEQUENCE [LARGE SCALE GENOMIC DNA]</scope>
    <source>
        <strain evidence="9 10">DSM 16981</strain>
    </source>
</reference>
<dbReference type="GO" id="GO:0055085">
    <property type="term" value="P:transmembrane transport"/>
    <property type="evidence" value="ECO:0007669"/>
    <property type="project" value="InterPro"/>
</dbReference>
<feature type="transmembrane region" description="Helical" evidence="7">
    <location>
        <begin position="283"/>
        <end position="309"/>
    </location>
</feature>
<evidence type="ECO:0000256" key="4">
    <source>
        <dbReference type="ARBA" id="ARBA00022692"/>
    </source>
</evidence>
<evidence type="ECO:0000259" key="8">
    <source>
        <dbReference type="PROSITE" id="PS50928"/>
    </source>
</evidence>
<keyword evidence="4 7" id="KW-0812">Transmembrane</keyword>
<evidence type="ECO:0000256" key="1">
    <source>
        <dbReference type="ARBA" id="ARBA00004651"/>
    </source>
</evidence>
<sequence>MGMYILKRLAISIPVLFLISVGAFVLVHLTPGDPADMYITPDMTQAQVEITRAALGLDKPLVVQYVDWIGNFLSGNMGFSFGNRQPVLEIIGQRLSPTLILMSISLIVAYVSAIPLGIIAALRKNSWVDRAIIGWTFFNVSFPPFFLGLALIYLFAVQIDIFPTGGMTVLGAENDMGDRMMHLVLPVIVMASQFSANMIRYVRASVLDVLSQNYIRTALAKGLDQKQILSAHVFRNSLIPIVTVIGTDLPKVIGGAVITEQIFQWPGIGSLTVAAINSRDYPILMAIVILSAVAVLAANLLVDIMYAVIDPRIKYSK</sequence>
<dbReference type="CDD" id="cd06261">
    <property type="entry name" value="TM_PBP2"/>
    <property type="match status" value="1"/>
</dbReference>
<feature type="transmembrane region" description="Helical" evidence="7">
    <location>
        <begin position="9"/>
        <end position="29"/>
    </location>
</feature>
<accession>A0A1G9SYD9</accession>
<feature type="transmembrane region" description="Helical" evidence="7">
    <location>
        <begin position="134"/>
        <end position="159"/>
    </location>
</feature>
<dbReference type="Proteomes" id="UP000199309">
    <property type="component" value="Unassembled WGS sequence"/>
</dbReference>
<evidence type="ECO:0000256" key="2">
    <source>
        <dbReference type="ARBA" id="ARBA00022448"/>
    </source>
</evidence>
<comment type="similarity">
    <text evidence="7">Belongs to the binding-protein-dependent transport system permease family.</text>
</comment>
<keyword evidence="3" id="KW-1003">Cell membrane</keyword>
<evidence type="ECO:0000256" key="5">
    <source>
        <dbReference type="ARBA" id="ARBA00022989"/>
    </source>
</evidence>
<dbReference type="STRING" id="349095.SAMN05660299_00815"/>
<feature type="transmembrane region" description="Helical" evidence="7">
    <location>
        <begin position="99"/>
        <end position="122"/>
    </location>
</feature>
<dbReference type="PANTHER" id="PTHR43163:SF6">
    <property type="entry name" value="DIPEPTIDE TRANSPORT SYSTEM PERMEASE PROTEIN DPPB-RELATED"/>
    <property type="match status" value="1"/>
</dbReference>
<dbReference type="AlphaFoldDB" id="A0A1G9SYD9"/>
<evidence type="ECO:0000256" key="7">
    <source>
        <dbReference type="RuleBase" id="RU363032"/>
    </source>
</evidence>
<keyword evidence="6 7" id="KW-0472">Membrane</keyword>
<dbReference type="EMBL" id="FNHQ01000006">
    <property type="protein sequence ID" value="SDM40434.1"/>
    <property type="molecule type" value="Genomic_DNA"/>
</dbReference>
<evidence type="ECO:0000256" key="3">
    <source>
        <dbReference type="ARBA" id="ARBA00022475"/>
    </source>
</evidence>
<dbReference type="PANTHER" id="PTHR43163">
    <property type="entry name" value="DIPEPTIDE TRANSPORT SYSTEM PERMEASE PROTEIN DPPB-RELATED"/>
    <property type="match status" value="1"/>
</dbReference>
<keyword evidence="5 7" id="KW-1133">Transmembrane helix</keyword>
<gene>
    <name evidence="9" type="ORF">SAMN05660299_00815</name>
</gene>
<comment type="subcellular location">
    <subcellularLocation>
        <location evidence="1 7">Cell membrane</location>
        <topology evidence="1 7">Multi-pass membrane protein</topology>
    </subcellularLocation>
</comment>
<dbReference type="Pfam" id="PF19300">
    <property type="entry name" value="BPD_transp_1_N"/>
    <property type="match status" value="1"/>
</dbReference>
<keyword evidence="2 7" id="KW-0813">Transport</keyword>
<dbReference type="Gene3D" id="1.10.3720.10">
    <property type="entry name" value="MetI-like"/>
    <property type="match status" value="1"/>
</dbReference>
<dbReference type="InterPro" id="IPR045621">
    <property type="entry name" value="BPD_transp_1_N"/>
</dbReference>